<protein>
    <recommendedName>
        <fullName evidence="3">Nuclear transport factor 2 family protein</fullName>
    </recommendedName>
</protein>
<accession>A0A7V4CH04</accession>
<keyword evidence="1" id="KW-0812">Transmembrane</keyword>
<organism evidence="2">
    <name type="scientific">candidate division WOR-3 bacterium</name>
    <dbReference type="NCBI Taxonomy" id="2052148"/>
    <lineage>
        <taxon>Bacteria</taxon>
        <taxon>Bacteria division WOR-3</taxon>
    </lineage>
</organism>
<keyword evidence="1" id="KW-1133">Transmembrane helix</keyword>
<evidence type="ECO:0008006" key="3">
    <source>
        <dbReference type="Google" id="ProtNLM"/>
    </source>
</evidence>
<feature type="transmembrane region" description="Helical" evidence="1">
    <location>
        <begin position="6"/>
        <end position="24"/>
    </location>
</feature>
<dbReference type="Gene3D" id="3.10.450.50">
    <property type="match status" value="1"/>
</dbReference>
<evidence type="ECO:0000313" key="2">
    <source>
        <dbReference type="EMBL" id="HGQ54955.1"/>
    </source>
</evidence>
<comment type="caution">
    <text evidence="2">The sequence shown here is derived from an EMBL/GenBank/DDBJ whole genome shotgun (WGS) entry which is preliminary data.</text>
</comment>
<dbReference type="AlphaFoldDB" id="A0A7V4CH04"/>
<gene>
    <name evidence="2" type="ORF">ENU28_00645</name>
</gene>
<proteinExistence type="predicted"/>
<evidence type="ECO:0000256" key="1">
    <source>
        <dbReference type="SAM" id="Phobius"/>
    </source>
</evidence>
<name>A0A7V4CH04_UNCW3</name>
<sequence length="141" mass="17283">MWRYLLFLIFLTIFLYFLIDKYFIISEEEKVKKIIHEAKTACENEDLEKISKILDKNYYDNFGHNYERLLIRLYNIFNQYDEIKIYFLKERIKVDNSLAVCSLSVRAIGLALDIKEYEVFYKDLLTLYLKKDNNWHIYYAE</sequence>
<dbReference type="EMBL" id="DTBX01000023">
    <property type="protein sequence ID" value="HGQ54955.1"/>
    <property type="molecule type" value="Genomic_DNA"/>
</dbReference>
<keyword evidence="1" id="KW-0472">Membrane</keyword>
<reference evidence="2" key="1">
    <citation type="journal article" date="2020" name="mSystems">
        <title>Genome- and Community-Level Interaction Insights into Carbon Utilization and Element Cycling Functions of Hydrothermarchaeota in Hydrothermal Sediment.</title>
        <authorList>
            <person name="Zhou Z."/>
            <person name="Liu Y."/>
            <person name="Xu W."/>
            <person name="Pan J."/>
            <person name="Luo Z.H."/>
            <person name="Li M."/>
        </authorList>
    </citation>
    <scope>NUCLEOTIDE SEQUENCE [LARGE SCALE GENOMIC DNA]</scope>
    <source>
        <strain evidence="2">SpSt-655</strain>
    </source>
</reference>